<accession>A0A3M7RYW4</accession>
<evidence type="ECO:0000313" key="1">
    <source>
        <dbReference type="EMBL" id="RNA28525.1"/>
    </source>
</evidence>
<dbReference type="EMBL" id="REGN01002375">
    <property type="protein sequence ID" value="RNA28525.1"/>
    <property type="molecule type" value="Genomic_DNA"/>
</dbReference>
<evidence type="ECO:0000313" key="2">
    <source>
        <dbReference type="Proteomes" id="UP000276133"/>
    </source>
</evidence>
<name>A0A3M7RYW4_BRAPC</name>
<keyword evidence="2" id="KW-1185">Reference proteome</keyword>
<dbReference type="Proteomes" id="UP000276133">
    <property type="component" value="Unassembled WGS sequence"/>
</dbReference>
<comment type="caution">
    <text evidence="1">The sequence shown here is derived from an EMBL/GenBank/DDBJ whole genome shotgun (WGS) entry which is preliminary data.</text>
</comment>
<dbReference type="AlphaFoldDB" id="A0A3M7RYW4"/>
<protein>
    <submittedName>
        <fullName evidence="1">Uncharacterized protein</fullName>
    </submittedName>
</protein>
<proteinExistence type="predicted"/>
<organism evidence="1 2">
    <name type="scientific">Brachionus plicatilis</name>
    <name type="common">Marine rotifer</name>
    <name type="synonym">Brachionus muelleri</name>
    <dbReference type="NCBI Taxonomy" id="10195"/>
    <lineage>
        <taxon>Eukaryota</taxon>
        <taxon>Metazoa</taxon>
        <taxon>Spiralia</taxon>
        <taxon>Gnathifera</taxon>
        <taxon>Rotifera</taxon>
        <taxon>Eurotatoria</taxon>
        <taxon>Monogononta</taxon>
        <taxon>Pseudotrocha</taxon>
        <taxon>Ploima</taxon>
        <taxon>Brachionidae</taxon>
        <taxon>Brachionus</taxon>
    </lineage>
</organism>
<gene>
    <name evidence="1" type="ORF">BpHYR1_036795</name>
</gene>
<reference evidence="1 2" key="1">
    <citation type="journal article" date="2018" name="Sci. Rep.">
        <title>Genomic signatures of local adaptation to the degree of environmental predictability in rotifers.</title>
        <authorList>
            <person name="Franch-Gras L."/>
            <person name="Hahn C."/>
            <person name="Garcia-Roger E.M."/>
            <person name="Carmona M.J."/>
            <person name="Serra M."/>
            <person name="Gomez A."/>
        </authorList>
    </citation>
    <scope>NUCLEOTIDE SEQUENCE [LARGE SCALE GENOMIC DNA]</scope>
    <source>
        <strain evidence="1">HYR1</strain>
    </source>
</reference>
<sequence length="123" mass="14238">MTITSFEEYDCPRFAISDDSKEFCLILAEYLEAYNAAYLVNISLARKWVKKASAKNILCVIHFEEDSQLEDNIPLSAQSTNSNCFYYRFDDDQETNNTNEGNLFKFRADLDKEIIFTSSDNIN</sequence>